<keyword evidence="7" id="KW-0479">Metal-binding</keyword>
<proteinExistence type="inferred from homology"/>
<dbReference type="GO" id="GO:0046872">
    <property type="term" value="F:metal ion binding"/>
    <property type="evidence" value="ECO:0007669"/>
    <property type="project" value="UniProtKB-KW"/>
</dbReference>
<sequence>MANLKRLLVYNCAEIVQVTDRGQLYLAGRDMSRVAIRRAARGHSLALATDERGIILEIGDGAEMQKKYSLSEFESTLDAKQGSLMPGFVDGHTHPIWSGDRVHEFALKLAGASYMEIHAQKGGIHYTVDCTHEESDEKLAESLVERLTLMRKSGTTAAECKTGYGLWFKDELRQLQILNSVKQQDIIEMSLTYLGAHAVPRGFVGTPDEYATKISDEDLPKLKELVDFDNVDVFCEKGVFEIDATKRILAKAKELDYELNFHAEELSCIHGVELGCALGARAMSHLERISDEGIAAMAATKAAAVVLPTTAHILRLKPPPVREMIQQGVIVALGSDFNPNAFCYAMPTVMHLACVQCHMSLDESLAAATINAAYSIGKSHRYGSIEEGKEANLILIKEPKWEHIIYQLGCHKDLIRSVIYKGKLVL</sequence>
<comment type="similarity">
    <text evidence="4">Belongs to the metallo-dependent hydrolases superfamily. HutI family.</text>
</comment>
<dbReference type="InterPro" id="IPR011059">
    <property type="entry name" value="Metal-dep_hydrolase_composite"/>
</dbReference>
<evidence type="ECO:0000256" key="8">
    <source>
        <dbReference type="ARBA" id="ARBA00022801"/>
    </source>
</evidence>
<evidence type="ECO:0000256" key="7">
    <source>
        <dbReference type="ARBA" id="ARBA00022723"/>
    </source>
</evidence>
<evidence type="ECO:0000256" key="1">
    <source>
        <dbReference type="ARBA" id="ARBA00000853"/>
    </source>
</evidence>
<dbReference type="Pfam" id="PF01979">
    <property type="entry name" value="Amidohydro_1"/>
    <property type="match status" value="1"/>
</dbReference>
<evidence type="ECO:0000256" key="4">
    <source>
        <dbReference type="ARBA" id="ARBA00008002"/>
    </source>
</evidence>
<accession>A0AAJ6QS72</accession>
<dbReference type="Proteomes" id="UP000694867">
    <property type="component" value="Unplaced"/>
</dbReference>
<dbReference type="InterPro" id="IPR032466">
    <property type="entry name" value="Metal_Hydrolase"/>
</dbReference>
<evidence type="ECO:0000256" key="5">
    <source>
        <dbReference type="ARBA" id="ARBA00012864"/>
    </source>
</evidence>
<reference evidence="14" key="1">
    <citation type="submission" date="2025-08" db="UniProtKB">
        <authorList>
            <consortium name="RefSeq"/>
        </authorList>
    </citation>
    <scope>IDENTIFICATION</scope>
</reference>
<dbReference type="GO" id="GO:0050480">
    <property type="term" value="F:imidazolonepropionase activity"/>
    <property type="evidence" value="ECO:0007669"/>
    <property type="project" value="UniProtKB-EC"/>
</dbReference>
<evidence type="ECO:0000313" key="13">
    <source>
        <dbReference type="Proteomes" id="UP000694867"/>
    </source>
</evidence>
<organism evidence="13 14">
    <name type="scientific">Galendromus occidentalis</name>
    <name type="common">western predatory mite</name>
    <dbReference type="NCBI Taxonomy" id="34638"/>
    <lineage>
        <taxon>Eukaryota</taxon>
        <taxon>Metazoa</taxon>
        <taxon>Ecdysozoa</taxon>
        <taxon>Arthropoda</taxon>
        <taxon>Chelicerata</taxon>
        <taxon>Arachnida</taxon>
        <taxon>Acari</taxon>
        <taxon>Parasitiformes</taxon>
        <taxon>Mesostigmata</taxon>
        <taxon>Gamasina</taxon>
        <taxon>Phytoseioidea</taxon>
        <taxon>Phytoseiidae</taxon>
        <taxon>Typhlodrominae</taxon>
        <taxon>Galendromus</taxon>
    </lineage>
</organism>
<dbReference type="InterPro" id="IPR005920">
    <property type="entry name" value="HutI"/>
</dbReference>
<dbReference type="EC" id="3.5.2.7" evidence="5"/>
<evidence type="ECO:0000256" key="3">
    <source>
        <dbReference type="ARBA" id="ARBA00004758"/>
    </source>
</evidence>
<gene>
    <name evidence="14" type="primary">LOC100902730</name>
</gene>
<keyword evidence="9" id="KW-0369">Histidine metabolism</keyword>
<dbReference type="GeneID" id="100902730"/>
<comment type="pathway">
    <text evidence="3">Amino-acid degradation; L-histidine degradation into L-glutamate; N-formimidoyl-L-glutamate from L-histidine: step 3/3.</text>
</comment>
<comment type="cofactor">
    <cofactor evidence="2">
        <name>Fe(3+)</name>
        <dbReference type="ChEBI" id="CHEBI:29034"/>
    </cofactor>
</comment>
<keyword evidence="10" id="KW-0862">Zinc</keyword>
<comment type="catalytic activity">
    <reaction evidence="1">
        <text>4-imidazolone-5-propanoate + H2O = N-formimidoyl-L-glutamate</text>
        <dbReference type="Rhea" id="RHEA:23660"/>
        <dbReference type="ChEBI" id="CHEBI:15377"/>
        <dbReference type="ChEBI" id="CHEBI:58928"/>
        <dbReference type="ChEBI" id="CHEBI:77893"/>
        <dbReference type="EC" id="3.5.2.7"/>
    </reaction>
</comment>
<feature type="domain" description="Amidohydrolase-related" evidence="12">
    <location>
        <begin position="84"/>
        <end position="423"/>
    </location>
</feature>
<dbReference type="GO" id="GO:0019556">
    <property type="term" value="P:L-histidine catabolic process to glutamate and formamide"/>
    <property type="evidence" value="ECO:0007669"/>
    <property type="project" value="InterPro"/>
</dbReference>
<evidence type="ECO:0000256" key="10">
    <source>
        <dbReference type="ARBA" id="ARBA00022833"/>
    </source>
</evidence>
<evidence type="ECO:0000256" key="2">
    <source>
        <dbReference type="ARBA" id="ARBA00001965"/>
    </source>
</evidence>
<dbReference type="Gene3D" id="2.30.40.10">
    <property type="entry name" value="Urease, subunit C, domain 1"/>
    <property type="match status" value="1"/>
</dbReference>
<dbReference type="NCBIfam" id="TIGR01224">
    <property type="entry name" value="hutI"/>
    <property type="match status" value="1"/>
</dbReference>
<dbReference type="Gene3D" id="3.20.20.140">
    <property type="entry name" value="Metal-dependent hydrolases"/>
    <property type="match status" value="1"/>
</dbReference>
<name>A0AAJ6QS72_9ACAR</name>
<dbReference type="AlphaFoldDB" id="A0AAJ6QS72"/>
<dbReference type="SUPFAM" id="SSF51556">
    <property type="entry name" value="Metallo-dependent hydrolases"/>
    <property type="match status" value="1"/>
</dbReference>
<keyword evidence="8" id="KW-0378">Hydrolase</keyword>
<keyword evidence="13" id="KW-1185">Reference proteome</keyword>
<dbReference type="PANTHER" id="PTHR42752:SF1">
    <property type="entry name" value="IMIDAZOLONEPROPIONASE-RELATED"/>
    <property type="match status" value="1"/>
</dbReference>
<dbReference type="FunFam" id="3.20.20.140:FF:000007">
    <property type="entry name" value="Imidazolonepropionase"/>
    <property type="match status" value="1"/>
</dbReference>
<evidence type="ECO:0000256" key="9">
    <source>
        <dbReference type="ARBA" id="ARBA00022808"/>
    </source>
</evidence>
<keyword evidence="11" id="KW-0408">Iron</keyword>
<protein>
    <recommendedName>
        <fullName evidence="6">Probable imidazolonepropionase</fullName>
        <ecNumber evidence="5">3.5.2.7</ecNumber>
    </recommendedName>
</protein>
<dbReference type="KEGG" id="goe:100902730"/>
<dbReference type="InterPro" id="IPR006680">
    <property type="entry name" value="Amidohydro-rel"/>
</dbReference>
<evidence type="ECO:0000256" key="11">
    <source>
        <dbReference type="ARBA" id="ARBA00023004"/>
    </source>
</evidence>
<evidence type="ECO:0000259" key="12">
    <source>
        <dbReference type="Pfam" id="PF01979"/>
    </source>
</evidence>
<evidence type="ECO:0000256" key="6">
    <source>
        <dbReference type="ARBA" id="ARBA00013406"/>
    </source>
</evidence>
<dbReference type="GO" id="GO:0005737">
    <property type="term" value="C:cytoplasm"/>
    <property type="evidence" value="ECO:0007669"/>
    <property type="project" value="InterPro"/>
</dbReference>
<dbReference type="PANTHER" id="PTHR42752">
    <property type="entry name" value="IMIDAZOLONEPROPIONASE"/>
    <property type="match status" value="1"/>
</dbReference>
<evidence type="ECO:0000313" key="14">
    <source>
        <dbReference type="RefSeq" id="XP_003742310.1"/>
    </source>
</evidence>
<dbReference type="RefSeq" id="XP_003742310.1">
    <property type="nucleotide sequence ID" value="XM_003742262.2"/>
</dbReference>
<dbReference type="SUPFAM" id="SSF51338">
    <property type="entry name" value="Composite domain of metallo-dependent hydrolases"/>
    <property type="match status" value="1"/>
</dbReference>